<evidence type="ECO:0000313" key="1">
    <source>
        <dbReference type="EMBL" id="GGW81778.1"/>
    </source>
</evidence>
<keyword evidence="2" id="KW-1185">Reference proteome</keyword>
<dbReference type="SUPFAM" id="SSF75169">
    <property type="entry name" value="DsrEFH-like"/>
    <property type="match status" value="1"/>
</dbReference>
<name>A0A918JIK1_9ACTN</name>
<organism evidence="1 2">
    <name type="scientific">Streptomyces lucensis JCM 4490</name>
    <dbReference type="NCBI Taxonomy" id="1306176"/>
    <lineage>
        <taxon>Bacteria</taxon>
        <taxon>Bacillati</taxon>
        <taxon>Actinomycetota</taxon>
        <taxon>Actinomycetes</taxon>
        <taxon>Kitasatosporales</taxon>
        <taxon>Streptomycetaceae</taxon>
        <taxon>Streptomyces</taxon>
    </lineage>
</organism>
<gene>
    <name evidence="1" type="ORF">GCM10010503_68850</name>
</gene>
<dbReference type="AlphaFoldDB" id="A0A918JIK1"/>
<comment type="caution">
    <text evidence="1">The sequence shown here is derived from an EMBL/GenBank/DDBJ whole genome shotgun (WGS) entry which is preliminary data.</text>
</comment>
<dbReference type="Proteomes" id="UP000620224">
    <property type="component" value="Unassembled WGS sequence"/>
</dbReference>
<dbReference type="EMBL" id="BMUE01000028">
    <property type="protein sequence ID" value="GGW81778.1"/>
    <property type="molecule type" value="Genomic_DNA"/>
</dbReference>
<dbReference type="RefSeq" id="WP_190019336.1">
    <property type="nucleotide sequence ID" value="NZ_BMUE01000028.1"/>
</dbReference>
<dbReference type="InterPro" id="IPR027396">
    <property type="entry name" value="DsrEFH-like"/>
</dbReference>
<proteinExistence type="predicted"/>
<accession>A0A918JIK1</accession>
<sequence length="135" mass="14505">MSSHTAEPGQGRALAIVERAYRGAVETQFSDALYCAYLFHIHLGGLDLLLRGPAVTYAVRGATPALRLGGQDLHTVNDPRVNLAVLLDSGVGVWVEEPDLPAHGLSPAALLPDVRTVPAGEMTARWPAYRSVFYL</sequence>
<reference evidence="1" key="1">
    <citation type="journal article" date="2014" name="Int. J. Syst. Evol. Microbiol.">
        <title>Complete genome sequence of Corynebacterium casei LMG S-19264T (=DSM 44701T), isolated from a smear-ripened cheese.</title>
        <authorList>
            <consortium name="US DOE Joint Genome Institute (JGI-PGF)"/>
            <person name="Walter F."/>
            <person name="Albersmeier A."/>
            <person name="Kalinowski J."/>
            <person name="Ruckert C."/>
        </authorList>
    </citation>
    <scope>NUCLEOTIDE SEQUENCE</scope>
    <source>
        <strain evidence="1">JCM 4490</strain>
    </source>
</reference>
<evidence type="ECO:0000313" key="2">
    <source>
        <dbReference type="Proteomes" id="UP000620224"/>
    </source>
</evidence>
<reference evidence="1" key="2">
    <citation type="submission" date="2020-09" db="EMBL/GenBank/DDBJ databases">
        <authorList>
            <person name="Sun Q."/>
            <person name="Ohkuma M."/>
        </authorList>
    </citation>
    <scope>NUCLEOTIDE SEQUENCE</scope>
    <source>
        <strain evidence="1">JCM 4490</strain>
    </source>
</reference>
<protein>
    <submittedName>
        <fullName evidence="1">Uncharacterized protein</fullName>
    </submittedName>
</protein>